<gene>
    <name evidence="1" type="ORF">K1Y72_20625</name>
</gene>
<keyword evidence="2" id="KW-1185">Reference proteome</keyword>
<organism evidence="1 2">
    <name type="scientific">Actinomadura parmotrematis</name>
    <dbReference type="NCBI Taxonomy" id="2864039"/>
    <lineage>
        <taxon>Bacteria</taxon>
        <taxon>Bacillati</taxon>
        <taxon>Actinomycetota</taxon>
        <taxon>Actinomycetes</taxon>
        <taxon>Streptosporangiales</taxon>
        <taxon>Thermomonosporaceae</taxon>
        <taxon>Actinomadura</taxon>
    </lineage>
</organism>
<name>A0ABS7FWK3_9ACTN</name>
<evidence type="ECO:0008006" key="3">
    <source>
        <dbReference type="Google" id="ProtNLM"/>
    </source>
</evidence>
<accession>A0ABS7FWK3</accession>
<proteinExistence type="predicted"/>
<evidence type="ECO:0000313" key="1">
    <source>
        <dbReference type="EMBL" id="MBW8484799.1"/>
    </source>
</evidence>
<dbReference type="EMBL" id="JAIBOA010000013">
    <property type="protein sequence ID" value="MBW8484799.1"/>
    <property type="molecule type" value="Genomic_DNA"/>
</dbReference>
<protein>
    <recommendedName>
        <fullName evidence="3">Terpene synthase</fullName>
    </recommendedName>
</protein>
<dbReference type="InterPro" id="IPR008949">
    <property type="entry name" value="Isoprenoid_synthase_dom_sf"/>
</dbReference>
<dbReference type="RefSeq" id="WP_220168034.1">
    <property type="nucleotide sequence ID" value="NZ_JAIBOA010000013.1"/>
</dbReference>
<sequence length="322" mass="34502">MAGNAAGPGWPGALETRLATELRACMARYPRLFDAARFPDRPFMPIAGLAARALAEGAPDCTIAQLRVPARVSLWTLAADAEITAGTSLPAILAMVRRCVAVAEGAAPAPGDQLGRFLADVRADVLRAATLHGAALPGAAPGRPRRLAAAWAEELRFMLHAMVREWEWRQLRGVIAATSWESGAAAPPIAPPVSLAAYLRNAGNMGTAWVNLTLWIAGGDGAALRELVQLRRVDGWIQQLLRLATDAVSYQPHSADQVNALQLADRPAIDELAAALQARARHELEVLAERCPRSVTYLSWLLDYATGRHGSVPNYRGEQHTG</sequence>
<dbReference type="Proteomes" id="UP000774570">
    <property type="component" value="Unassembled WGS sequence"/>
</dbReference>
<comment type="caution">
    <text evidence="1">The sequence shown here is derived from an EMBL/GenBank/DDBJ whole genome shotgun (WGS) entry which is preliminary data.</text>
</comment>
<evidence type="ECO:0000313" key="2">
    <source>
        <dbReference type="Proteomes" id="UP000774570"/>
    </source>
</evidence>
<dbReference type="Gene3D" id="1.10.600.10">
    <property type="entry name" value="Farnesyl Diphosphate Synthase"/>
    <property type="match status" value="1"/>
</dbReference>
<reference evidence="1 2" key="1">
    <citation type="submission" date="2021-07" db="EMBL/GenBank/DDBJ databases">
        <title>Actinomadura sp. PM05-2 isolated from lichen.</title>
        <authorList>
            <person name="Somphong A."/>
            <person name="Phongsopitanun W."/>
            <person name="Tanasupawat S."/>
            <person name="Peongsungnone V."/>
        </authorList>
    </citation>
    <scope>NUCLEOTIDE SEQUENCE [LARGE SCALE GENOMIC DNA]</scope>
    <source>
        <strain evidence="1 2">PM05-2</strain>
    </source>
</reference>